<dbReference type="EMBL" id="CAJZAG010000017">
    <property type="protein sequence ID" value="CAG9186323.1"/>
    <property type="molecule type" value="Genomic_DNA"/>
</dbReference>
<keyword evidence="2" id="KW-1133">Transmembrane helix</keyword>
<comment type="caution">
    <text evidence="4">The sequence shown here is derived from an EMBL/GenBank/DDBJ whole genome shotgun (WGS) entry which is preliminary data.</text>
</comment>
<keyword evidence="5" id="KW-1185">Reference proteome</keyword>
<evidence type="ECO:0000256" key="2">
    <source>
        <dbReference type="SAM" id="Phobius"/>
    </source>
</evidence>
<keyword evidence="2" id="KW-0472">Membrane</keyword>
<dbReference type="Proteomes" id="UP000706525">
    <property type="component" value="Unassembled WGS sequence"/>
</dbReference>
<dbReference type="InterPro" id="IPR006915">
    <property type="entry name" value="DUF637_hemagglutn_put"/>
</dbReference>
<evidence type="ECO:0000259" key="3">
    <source>
        <dbReference type="Pfam" id="PF04830"/>
    </source>
</evidence>
<evidence type="ECO:0000256" key="1">
    <source>
        <dbReference type="SAM" id="MobiDB-lite"/>
    </source>
</evidence>
<dbReference type="Pfam" id="PF04830">
    <property type="entry name" value="DUF637"/>
    <property type="match status" value="1"/>
</dbReference>
<feature type="transmembrane region" description="Helical" evidence="2">
    <location>
        <begin position="209"/>
        <end position="236"/>
    </location>
</feature>
<name>A0ABM8Y0R5_9BURK</name>
<protein>
    <recommendedName>
        <fullName evidence="3">DUF637 domain-containing protein</fullName>
    </recommendedName>
</protein>
<gene>
    <name evidence="4" type="ORF">LMG32289_06373</name>
</gene>
<dbReference type="RefSeq" id="WP_223995546.1">
    <property type="nucleotide sequence ID" value="NZ_CAJZAG010000017.1"/>
</dbReference>
<accession>A0ABM8Y0R5</accession>
<feature type="compositionally biased region" description="Low complexity" evidence="1">
    <location>
        <begin position="660"/>
        <end position="672"/>
    </location>
</feature>
<evidence type="ECO:0000313" key="5">
    <source>
        <dbReference type="Proteomes" id="UP000706525"/>
    </source>
</evidence>
<feature type="region of interest" description="Disordered" evidence="1">
    <location>
        <begin position="632"/>
        <end position="714"/>
    </location>
</feature>
<proteinExistence type="predicted"/>
<feature type="domain" description="DUF637" evidence="3">
    <location>
        <begin position="252"/>
        <end position="396"/>
    </location>
</feature>
<keyword evidence="2" id="KW-0812">Transmembrane</keyword>
<feature type="transmembrane region" description="Helical" evidence="2">
    <location>
        <begin position="183"/>
        <end position="203"/>
    </location>
</feature>
<reference evidence="4 5" key="1">
    <citation type="submission" date="2021-08" db="EMBL/GenBank/DDBJ databases">
        <authorList>
            <person name="Peeters C."/>
        </authorList>
    </citation>
    <scope>NUCLEOTIDE SEQUENCE [LARGE SCALE GENOMIC DNA]</scope>
    <source>
        <strain evidence="4 5">LMG 32289</strain>
    </source>
</reference>
<evidence type="ECO:0000313" key="4">
    <source>
        <dbReference type="EMBL" id="CAG9186323.1"/>
    </source>
</evidence>
<sequence length="851" mass="84644">MLWYVEQAVPDPRCTAASSVCPSVNALVPQVYLPEGYAQALSLPTGGTISGDNIKIAVDGQLRNTGQVVANDTLTVKAGSIDLSPNVVSIGTNAYKAQGGWNVVTGTVVQPGGFLSAMHMDIEADSIRAINDAFRITRADGSVDADASAALVAQLKESLGLNYVEGTVADDIHTQFIKEKKGLGILGQIIAMAAAVAISIMTAGSGTALLAVVAGNAFATSAIGAAIAAGLSGLVAGTLSSMVTQIITTGTLNIGAALKAGAVSGLTAGLTHGAMGALNVNNAGINSLGDNLAKGDWTQAAGQLGNYAQATVVRSVISAGISTAVYGGSFGQAFAGGLVRDAAALAANAAGVKLPGIGTENATTDSIIANAAAHALIGCAAQSLNGGDCAGGAIGGAVSALTAPLIRDVVYAGTNVVNYSDDKILQGITVGLASLIGGSIGALLGTDATSAALAAQNPALNNALSGKQLTEKGKALAAAKSPEERQAINEKFDNLDRTQTKVYTDLTDAKGLLDQASTAEEQAAALGKLKSAVDSASSLYDQFRSSGDTGGMTSVGRALMSASLAMQQAAANSGAPLDLTPAQRESLANVYMQIGTALAGYEGSIASGSLAKNLLSAAEWLLGRTGSLLGGATSGSPGKLPTATNESGPYSPTSGGGTPGATTPAGPGYTAGDLPSGGGTAGTPRIFNGVELDPRLPDPIAGPDYKPSVLSSSNPNVANSQVNGYQAELKLANTVAALPDQVVVKYGDAIGRHGADVISVNAATGEVTLWDSKFRSNSANIQTSTTFNPGSAALNAAIEEATSAIGRSNLSSAAREQAIANLRQGNFMTNTVGAGATKNSTAVRFCGGTPC</sequence>
<organism evidence="4 5">
    <name type="scientific">Cupriavidus pampae</name>
    <dbReference type="NCBI Taxonomy" id="659251"/>
    <lineage>
        <taxon>Bacteria</taxon>
        <taxon>Pseudomonadati</taxon>
        <taxon>Pseudomonadota</taxon>
        <taxon>Betaproteobacteria</taxon>
        <taxon>Burkholderiales</taxon>
        <taxon>Burkholderiaceae</taxon>
        <taxon>Cupriavidus</taxon>
    </lineage>
</organism>